<protein>
    <submittedName>
        <fullName evidence="2">Uncharacterized protein</fullName>
    </submittedName>
</protein>
<feature type="region of interest" description="Disordered" evidence="1">
    <location>
        <begin position="56"/>
        <end position="75"/>
    </location>
</feature>
<organism evidence="2 3">
    <name type="scientific">Phytophthora nicotianae (strain INRA-310)</name>
    <name type="common">Phytophthora parasitica</name>
    <dbReference type="NCBI Taxonomy" id="761204"/>
    <lineage>
        <taxon>Eukaryota</taxon>
        <taxon>Sar</taxon>
        <taxon>Stramenopiles</taxon>
        <taxon>Oomycota</taxon>
        <taxon>Peronosporomycetes</taxon>
        <taxon>Peronosporales</taxon>
        <taxon>Peronosporaceae</taxon>
        <taxon>Phytophthora</taxon>
    </lineage>
</organism>
<evidence type="ECO:0000313" key="2">
    <source>
        <dbReference type="EMBL" id="ETN24441.1"/>
    </source>
</evidence>
<accession>W2RGU1</accession>
<reference evidence="2 3" key="2">
    <citation type="submission" date="2013-11" db="EMBL/GenBank/DDBJ databases">
        <title>The Genome Sequence of Phytophthora parasitica INRA-310.</title>
        <authorList>
            <consortium name="The Broad Institute Genomics Platform"/>
            <person name="Russ C."/>
            <person name="Tyler B."/>
            <person name="Panabieres F."/>
            <person name="Shan W."/>
            <person name="Tripathy S."/>
            <person name="Grunwald N."/>
            <person name="Machado M."/>
            <person name="Johnson C.S."/>
            <person name="Arredondo F."/>
            <person name="Hong C."/>
            <person name="Coffey M."/>
            <person name="Young S.K."/>
            <person name="Zeng Q."/>
            <person name="Gargeya S."/>
            <person name="Fitzgerald M."/>
            <person name="Abouelleil A."/>
            <person name="Alvarado L."/>
            <person name="Chapman S.B."/>
            <person name="Gainer-Dewar J."/>
            <person name="Goldberg J."/>
            <person name="Griggs A."/>
            <person name="Gujja S."/>
            <person name="Hansen M."/>
            <person name="Howarth C."/>
            <person name="Imamovic A."/>
            <person name="Ireland A."/>
            <person name="Larimer J."/>
            <person name="McCowan C."/>
            <person name="Murphy C."/>
            <person name="Pearson M."/>
            <person name="Poon T.W."/>
            <person name="Priest M."/>
            <person name="Roberts A."/>
            <person name="Saif S."/>
            <person name="Shea T."/>
            <person name="Sykes S."/>
            <person name="Wortman J."/>
            <person name="Nusbaum C."/>
            <person name="Birren B."/>
        </authorList>
    </citation>
    <scope>NUCLEOTIDE SEQUENCE [LARGE SCALE GENOMIC DNA]</scope>
    <source>
        <strain evidence="2 3">INRA-310</strain>
    </source>
</reference>
<evidence type="ECO:0000313" key="3">
    <source>
        <dbReference type="Proteomes" id="UP000018817"/>
    </source>
</evidence>
<dbReference type="EMBL" id="KI669561">
    <property type="protein sequence ID" value="ETN24441.1"/>
    <property type="molecule type" value="Genomic_DNA"/>
</dbReference>
<dbReference type="AlphaFoldDB" id="W2RGU1"/>
<dbReference type="VEuPathDB" id="FungiDB:PPTG_20790"/>
<name>W2RGU1_PHYN3</name>
<dbReference type="GeneID" id="20189389"/>
<proteinExistence type="predicted"/>
<dbReference type="OrthoDB" id="96029at2759"/>
<dbReference type="Proteomes" id="UP000018817">
    <property type="component" value="Unassembled WGS sequence"/>
</dbReference>
<gene>
    <name evidence="2" type="ORF">PPTG_20790</name>
</gene>
<evidence type="ECO:0000256" key="1">
    <source>
        <dbReference type="SAM" id="MobiDB-lite"/>
    </source>
</evidence>
<sequence length="120" mass="13734">MLRAFCLELGLRVWRRKYVAYQSKAGYLKLLVKKLAAKRRDIDTSPLLDKILSPKRNSQKCEGGERKMKKRAASSASIGKANRLLKELGSRAAVIVDAELTRCLKWLTEVQREEDEEDRA</sequence>
<reference evidence="3" key="1">
    <citation type="submission" date="2011-12" db="EMBL/GenBank/DDBJ databases">
        <authorList>
            <consortium name="The Broad Institute Genome Sequencing Platform"/>
            <person name="Russ C."/>
            <person name="Tyler B."/>
            <person name="Panabieres F."/>
            <person name="Shan W."/>
            <person name="Tripathy S."/>
            <person name="Grunwald N."/>
            <person name="Machado M."/>
            <person name="Young S.K."/>
            <person name="Zeng Q."/>
            <person name="Gargeya S."/>
            <person name="Fitzgerald M."/>
            <person name="Haas B."/>
            <person name="Abouelleil A."/>
            <person name="Alvarado L."/>
            <person name="Arachchi H.M."/>
            <person name="Berlin A."/>
            <person name="Chapman S.B."/>
            <person name="Gearin G."/>
            <person name="Goldberg J."/>
            <person name="Griggs A."/>
            <person name="Gujja S."/>
            <person name="Hansen M."/>
            <person name="Heiman D."/>
            <person name="Howarth C."/>
            <person name="Larimer J."/>
            <person name="Lui A."/>
            <person name="MacDonald P.J.P."/>
            <person name="McCowen C."/>
            <person name="Montmayeur A."/>
            <person name="Murphy C."/>
            <person name="Neiman D."/>
            <person name="Pearson M."/>
            <person name="Priest M."/>
            <person name="Roberts A."/>
            <person name="Saif S."/>
            <person name="Shea T."/>
            <person name="Sisk P."/>
            <person name="Stolte C."/>
            <person name="Sykes S."/>
            <person name="Wortman J."/>
            <person name="Nusbaum C."/>
            <person name="Birren B."/>
        </authorList>
    </citation>
    <scope>NUCLEOTIDE SEQUENCE [LARGE SCALE GENOMIC DNA]</scope>
    <source>
        <strain evidence="3">INRA-310</strain>
    </source>
</reference>
<dbReference type="RefSeq" id="XP_008891237.1">
    <property type="nucleotide sequence ID" value="XM_008892989.1"/>
</dbReference>